<evidence type="ECO:0000313" key="3">
    <source>
        <dbReference type="Proteomes" id="UP001165082"/>
    </source>
</evidence>
<evidence type="ECO:0000256" key="1">
    <source>
        <dbReference type="SAM" id="MobiDB-lite"/>
    </source>
</evidence>
<feature type="region of interest" description="Disordered" evidence="1">
    <location>
        <begin position="1"/>
        <end position="29"/>
    </location>
</feature>
<gene>
    <name evidence="2" type="ORF">TrRE_jg7803</name>
</gene>
<name>A0A9W7DPI0_9STRA</name>
<sequence length="610" mass="66062">MMVLSPKNKVFCSSNEPKGPKGPKGTKGSGVKFRAAEIDRIIKGCTLLVKDKNNKLVPSSVVQTSLIDEDCPLLGFSVKFKTNSAGDQFHISLKGAEATPSEYLDISETLPGIIVKSYNYLLQVAECRSNGERMLGDACDTAKHNDDRDKLGLMYPNLTWYKDEKGRESNYIECKLSIVDSEGPHKEDHVDVSSSLSTKLFYCREESINKGKGDIVAKKPTITGSSGSGGNLDEWEGVGHLATIQAAHLQAFSLLQEYHGGKGRGDGDSLQTQCEKVLREYNSTVLSSYSYLSNSISALEMATSQGRGQVPAGGGGASSTGGSKRSATEMQWSSAPSKRSKAAEHDEFSQDDAASMTAPPPAAPSLKNHQSLSMNLSLFNEIMEQGGEYGVQPISETEPYDPDDEPPPQNPGLASKVSSHYIGPGRDLRRTETTNLKSTLSQFPSTELATGASRPPRTKIGESTVIQDSVYYILAKLWCGDPSEPGNNAIAYGFPAFDNMFNVLGFYREVYDTDLTKEGGGDGEEDELNNAIGVFVPITDSRELGKKQRGEMSAKLKKEIRSKSASVCKLSDCGDKLETLIAEGFTYVWTKMMTSGGQSMGMSNMSGSWW</sequence>
<proteinExistence type="predicted"/>
<accession>A0A9W7DPI0</accession>
<keyword evidence="3" id="KW-1185">Reference proteome</keyword>
<feature type="region of interest" description="Disordered" evidence="1">
    <location>
        <begin position="392"/>
        <end position="431"/>
    </location>
</feature>
<feature type="compositionally biased region" description="Polar residues" evidence="1">
    <location>
        <begin position="328"/>
        <end position="337"/>
    </location>
</feature>
<evidence type="ECO:0000313" key="2">
    <source>
        <dbReference type="EMBL" id="GMH50553.1"/>
    </source>
</evidence>
<comment type="caution">
    <text evidence="2">The sequence shown here is derived from an EMBL/GenBank/DDBJ whole genome shotgun (WGS) entry which is preliminary data.</text>
</comment>
<protein>
    <submittedName>
        <fullName evidence="2">Uncharacterized protein</fullName>
    </submittedName>
</protein>
<dbReference type="EMBL" id="BRXZ01000675">
    <property type="protein sequence ID" value="GMH50553.1"/>
    <property type="molecule type" value="Genomic_DNA"/>
</dbReference>
<feature type="region of interest" description="Disordered" evidence="1">
    <location>
        <begin position="306"/>
        <end position="368"/>
    </location>
</feature>
<dbReference type="Proteomes" id="UP001165082">
    <property type="component" value="Unassembled WGS sequence"/>
</dbReference>
<dbReference type="AlphaFoldDB" id="A0A9W7DPI0"/>
<dbReference type="OrthoDB" id="69973at2759"/>
<reference evidence="2" key="1">
    <citation type="submission" date="2022-07" db="EMBL/GenBank/DDBJ databases">
        <title>Genome analysis of Parmales, a sister group of diatoms, reveals the evolutionary specialization of diatoms from phago-mixotrophs to photoautotrophs.</title>
        <authorList>
            <person name="Ban H."/>
            <person name="Sato S."/>
            <person name="Yoshikawa S."/>
            <person name="Kazumasa Y."/>
            <person name="Nakamura Y."/>
            <person name="Ichinomiya M."/>
            <person name="Saitoh K."/>
            <person name="Sato N."/>
            <person name="Blanc-Mathieu R."/>
            <person name="Endo H."/>
            <person name="Kuwata A."/>
            <person name="Ogata H."/>
        </authorList>
    </citation>
    <scope>NUCLEOTIDE SEQUENCE</scope>
</reference>
<organism evidence="2 3">
    <name type="scientific">Triparma retinervis</name>
    <dbReference type="NCBI Taxonomy" id="2557542"/>
    <lineage>
        <taxon>Eukaryota</taxon>
        <taxon>Sar</taxon>
        <taxon>Stramenopiles</taxon>
        <taxon>Ochrophyta</taxon>
        <taxon>Bolidophyceae</taxon>
        <taxon>Parmales</taxon>
        <taxon>Triparmaceae</taxon>
        <taxon>Triparma</taxon>
    </lineage>
</organism>